<dbReference type="SFLD" id="SFLDG00358">
    <property type="entry name" value="Main_(cytGST)"/>
    <property type="match status" value="1"/>
</dbReference>
<dbReference type="GeneID" id="73331480"/>
<feature type="domain" description="GST N-terminal" evidence="2">
    <location>
        <begin position="3"/>
        <end position="93"/>
    </location>
</feature>
<feature type="domain" description="GST C-terminal" evidence="3">
    <location>
        <begin position="101"/>
        <end position="230"/>
    </location>
</feature>
<dbReference type="InterPro" id="IPR010987">
    <property type="entry name" value="Glutathione-S-Trfase_C-like"/>
</dbReference>
<dbReference type="SUPFAM" id="SSF47616">
    <property type="entry name" value="GST C-terminal domain-like"/>
    <property type="match status" value="1"/>
</dbReference>
<protein>
    <submittedName>
        <fullName evidence="4">Glutathione S-transferase GST-6.0</fullName>
    </submittedName>
</protein>
<accession>A0AA37PE23</accession>
<dbReference type="InterPro" id="IPR036282">
    <property type="entry name" value="Glutathione-S-Trfase_C_sf"/>
</dbReference>
<evidence type="ECO:0000313" key="5">
    <source>
        <dbReference type="Proteomes" id="UP001055115"/>
    </source>
</evidence>
<evidence type="ECO:0000259" key="3">
    <source>
        <dbReference type="PROSITE" id="PS50405"/>
    </source>
</evidence>
<dbReference type="Pfam" id="PF13409">
    <property type="entry name" value="GST_N_2"/>
    <property type="match status" value="1"/>
</dbReference>
<dbReference type="InterPro" id="IPR036249">
    <property type="entry name" value="Thioredoxin-like_sf"/>
</dbReference>
<dbReference type="AlphaFoldDB" id="A0AA37PE23"/>
<dbReference type="SFLD" id="SFLDS00019">
    <property type="entry name" value="Glutathione_Transferase_(cytos"/>
    <property type="match status" value="1"/>
</dbReference>
<evidence type="ECO:0000259" key="2">
    <source>
        <dbReference type="PROSITE" id="PS50404"/>
    </source>
</evidence>
<dbReference type="PANTHER" id="PTHR44051:SF8">
    <property type="entry name" value="GLUTATHIONE S-TRANSFERASE GSTA"/>
    <property type="match status" value="1"/>
</dbReference>
<keyword evidence="5" id="KW-1185">Reference proteome</keyword>
<sequence>MSSPAITLYFKPGSCSLVAHALLHHLSLPFKPVPMKPNAERRFEAADGSFSHQDYLKINPSGFVPALVIDGGEVITELPAVLTYIACVAPPADTEKLLGNSALSRAKIVEWMTWLSGTFQGTGVAACARPYRFADGEEAKKAVAEKGWDVVLSCYARVEDRLKGREFAVGEALTVVDLYLYVFRRWAIHMTGLGGSDFGNKFPQYEKLGRLVESLEGVQKTLQLEDLKPVYE</sequence>
<reference evidence="4 5" key="1">
    <citation type="submission" date="2022-03" db="EMBL/GenBank/DDBJ databases">
        <title>Genome data of Colletotrichum spp.</title>
        <authorList>
            <person name="Utami Y.D."/>
            <person name="Hiruma K."/>
        </authorList>
    </citation>
    <scope>NUCLEOTIDE SEQUENCE [LARGE SCALE GENOMIC DNA]</scope>
    <source>
        <strain evidence="4 5">MAFF 239500</strain>
    </source>
</reference>
<dbReference type="InterPro" id="IPR004046">
    <property type="entry name" value="GST_C"/>
</dbReference>
<comment type="similarity">
    <text evidence="1">Belongs to the GST superfamily.</text>
</comment>
<name>A0AA37PE23_9PEZI</name>
<dbReference type="Proteomes" id="UP001055115">
    <property type="component" value="Unassembled WGS sequence"/>
</dbReference>
<dbReference type="PROSITE" id="PS50405">
    <property type="entry name" value="GST_CTER"/>
    <property type="match status" value="1"/>
</dbReference>
<dbReference type="InterPro" id="IPR004045">
    <property type="entry name" value="Glutathione_S-Trfase_N"/>
</dbReference>
<dbReference type="CDD" id="cd03057">
    <property type="entry name" value="GST_N_Beta"/>
    <property type="match status" value="1"/>
</dbReference>
<dbReference type="Gene3D" id="1.20.1050.10">
    <property type="match status" value="1"/>
</dbReference>
<dbReference type="RefSeq" id="XP_049132847.1">
    <property type="nucleotide sequence ID" value="XM_049276890.1"/>
</dbReference>
<evidence type="ECO:0000256" key="1">
    <source>
        <dbReference type="ARBA" id="ARBA00007409"/>
    </source>
</evidence>
<dbReference type="Gene3D" id="3.40.30.10">
    <property type="entry name" value="Glutaredoxin"/>
    <property type="match status" value="1"/>
</dbReference>
<dbReference type="Pfam" id="PF00043">
    <property type="entry name" value="GST_C"/>
    <property type="match status" value="1"/>
</dbReference>
<dbReference type="PROSITE" id="PS50404">
    <property type="entry name" value="GST_NTER"/>
    <property type="match status" value="1"/>
</dbReference>
<evidence type="ECO:0000313" key="4">
    <source>
        <dbReference type="EMBL" id="GKT50497.1"/>
    </source>
</evidence>
<dbReference type="InterPro" id="IPR040079">
    <property type="entry name" value="Glutathione_S-Trfase"/>
</dbReference>
<gene>
    <name evidence="4" type="ORF">ColSpa_10678</name>
</gene>
<dbReference type="SUPFAM" id="SSF52833">
    <property type="entry name" value="Thioredoxin-like"/>
    <property type="match status" value="1"/>
</dbReference>
<organism evidence="4 5">
    <name type="scientific">Colletotrichum spaethianum</name>
    <dbReference type="NCBI Taxonomy" id="700344"/>
    <lineage>
        <taxon>Eukaryota</taxon>
        <taxon>Fungi</taxon>
        <taxon>Dikarya</taxon>
        <taxon>Ascomycota</taxon>
        <taxon>Pezizomycotina</taxon>
        <taxon>Sordariomycetes</taxon>
        <taxon>Hypocreomycetidae</taxon>
        <taxon>Glomerellales</taxon>
        <taxon>Glomerellaceae</taxon>
        <taxon>Colletotrichum</taxon>
        <taxon>Colletotrichum spaethianum species complex</taxon>
    </lineage>
</organism>
<dbReference type="EMBL" id="BQXU01000037">
    <property type="protein sequence ID" value="GKT50497.1"/>
    <property type="molecule type" value="Genomic_DNA"/>
</dbReference>
<proteinExistence type="inferred from homology"/>
<comment type="caution">
    <text evidence="4">The sequence shown here is derived from an EMBL/GenBank/DDBJ whole genome shotgun (WGS) entry which is preliminary data.</text>
</comment>
<dbReference type="PANTHER" id="PTHR44051">
    <property type="entry name" value="GLUTATHIONE S-TRANSFERASE-RELATED"/>
    <property type="match status" value="1"/>
</dbReference>